<dbReference type="SUPFAM" id="SSF55909">
    <property type="entry name" value="Pentein"/>
    <property type="match status" value="1"/>
</dbReference>
<sequence length="271" mass="31303">MPVLMCRPDYFSVDYEINDWMSRENQPSKILSMIPWWRLFGIYNTFGYNVRLIEEVEGLPDMVFTANAGLVYKNKFIPSNFYHAERRGEREHFKNFFQESGYEIVNLPPDVFFEGQGDALWISENKLLLGYGRRTSEAVIEHLKAIMPDCEIIPIKMVHEPTAEKPKEFYHLDTVLCHLPMTNTFLVYPGALSPEAMETIRSLGETIEAAYPEAEKLICNSVAIGKYILMPIGETSRFVELLNERGYKVFLIEMSEFLKAGGAVRCLSFFY</sequence>
<dbReference type="AlphaFoldDB" id="A0A0G1SDV1"/>
<evidence type="ECO:0000313" key="1">
    <source>
        <dbReference type="EMBL" id="KKU40288.1"/>
    </source>
</evidence>
<dbReference type="PANTHER" id="PTHR47271:SF2">
    <property type="entry name" value="ARGININE DEIMINASE"/>
    <property type="match status" value="1"/>
</dbReference>
<dbReference type="Gene3D" id="3.75.10.10">
    <property type="entry name" value="L-arginine/glycine Amidinotransferase, Chain A"/>
    <property type="match status" value="1"/>
</dbReference>
<evidence type="ECO:0000313" key="2">
    <source>
        <dbReference type="Proteomes" id="UP000034202"/>
    </source>
</evidence>
<dbReference type="Pfam" id="PF19420">
    <property type="entry name" value="DDAH_eukar"/>
    <property type="match status" value="1"/>
</dbReference>
<proteinExistence type="predicted"/>
<dbReference type="Proteomes" id="UP000034202">
    <property type="component" value="Unassembled WGS sequence"/>
</dbReference>
<name>A0A0G1SDV1_9BACT</name>
<gene>
    <name evidence="1" type="ORF">UX55_C0010G0010</name>
</gene>
<dbReference type="EMBL" id="LCMQ01000010">
    <property type="protein sequence ID" value="KKU40288.1"/>
    <property type="molecule type" value="Genomic_DNA"/>
</dbReference>
<dbReference type="GO" id="GO:0016990">
    <property type="term" value="F:arginine deiminase activity"/>
    <property type="evidence" value="ECO:0007669"/>
    <property type="project" value="TreeGrafter"/>
</dbReference>
<protein>
    <submittedName>
        <fullName evidence="1">Amidinotransferase family protein</fullName>
    </submittedName>
</protein>
<accession>A0A0G1SDV1</accession>
<dbReference type="GO" id="GO:0019546">
    <property type="term" value="P:L-arginine deiminase pathway"/>
    <property type="evidence" value="ECO:0007669"/>
    <property type="project" value="TreeGrafter"/>
</dbReference>
<reference evidence="1 2" key="1">
    <citation type="journal article" date="2015" name="Nature">
        <title>rRNA introns, odd ribosomes, and small enigmatic genomes across a large radiation of phyla.</title>
        <authorList>
            <person name="Brown C.T."/>
            <person name="Hug L.A."/>
            <person name="Thomas B.C."/>
            <person name="Sharon I."/>
            <person name="Castelle C.J."/>
            <person name="Singh A."/>
            <person name="Wilkins M.J."/>
            <person name="Williams K.H."/>
            <person name="Banfield J.F."/>
        </authorList>
    </citation>
    <scope>NUCLEOTIDE SEQUENCE [LARGE SCALE GENOMIC DNA]</scope>
</reference>
<comment type="caution">
    <text evidence="1">The sequence shown here is derived from an EMBL/GenBank/DDBJ whole genome shotgun (WGS) entry which is preliminary data.</text>
</comment>
<dbReference type="GO" id="GO:0016740">
    <property type="term" value="F:transferase activity"/>
    <property type="evidence" value="ECO:0007669"/>
    <property type="project" value="UniProtKB-KW"/>
</dbReference>
<keyword evidence="1" id="KW-0808">Transferase</keyword>
<organism evidence="1 2">
    <name type="scientific">Candidatus Azambacteria bacterium GW2011_GWE2_46_45</name>
    <dbReference type="NCBI Taxonomy" id="1618625"/>
    <lineage>
        <taxon>Bacteria</taxon>
        <taxon>Candidatus Azamiibacteriota</taxon>
    </lineage>
</organism>
<dbReference type="PANTHER" id="PTHR47271">
    <property type="entry name" value="ARGININE DEIMINASE"/>
    <property type="match status" value="1"/>
</dbReference>